<keyword evidence="3" id="KW-1185">Reference proteome</keyword>
<reference evidence="2" key="3">
    <citation type="journal article" date="2017" name="Nature">
        <title>Genome sequence of the progenitor of the wheat D genome Aegilops tauschii.</title>
        <authorList>
            <person name="Luo M.C."/>
            <person name="Gu Y.Q."/>
            <person name="Puiu D."/>
            <person name="Wang H."/>
            <person name="Twardziok S.O."/>
            <person name="Deal K.R."/>
            <person name="Huo N."/>
            <person name="Zhu T."/>
            <person name="Wang L."/>
            <person name="Wang Y."/>
            <person name="McGuire P.E."/>
            <person name="Liu S."/>
            <person name="Long H."/>
            <person name="Ramasamy R.K."/>
            <person name="Rodriguez J.C."/>
            <person name="Van S.L."/>
            <person name="Yuan L."/>
            <person name="Wang Z."/>
            <person name="Xia Z."/>
            <person name="Xiao L."/>
            <person name="Anderson O.D."/>
            <person name="Ouyang S."/>
            <person name="Liang Y."/>
            <person name="Zimin A.V."/>
            <person name="Pertea G."/>
            <person name="Qi P."/>
            <person name="Bennetzen J.L."/>
            <person name="Dai X."/>
            <person name="Dawson M.W."/>
            <person name="Muller H.G."/>
            <person name="Kugler K."/>
            <person name="Rivarola-Duarte L."/>
            <person name="Spannagl M."/>
            <person name="Mayer K.F.X."/>
            <person name="Lu F.H."/>
            <person name="Bevan M.W."/>
            <person name="Leroy P."/>
            <person name="Li P."/>
            <person name="You F.M."/>
            <person name="Sun Q."/>
            <person name="Liu Z."/>
            <person name="Lyons E."/>
            <person name="Wicker T."/>
            <person name="Salzberg S.L."/>
            <person name="Devos K.M."/>
            <person name="Dvorak J."/>
        </authorList>
    </citation>
    <scope>NUCLEOTIDE SEQUENCE [LARGE SCALE GENOMIC DNA]</scope>
    <source>
        <strain evidence="2">cv. AL8/78</strain>
    </source>
</reference>
<dbReference type="EnsemblPlants" id="AET5Gv20453200.10">
    <property type="protein sequence ID" value="AET5Gv20453200.10"/>
    <property type="gene ID" value="AET5Gv20453200"/>
</dbReference>
<dbReference type="AlphaFoldDB" id="A0A453KM11"/>
<reference evidence="2" key="5">
    <citation type="journal article" date="2021" name="G3 (Bethesda)">
        <title>Aegilops tauschii genome assembly Aet v5.0 features greater sequence contiguity and improved annotation.</title>
        <authorList>
            <person name="Wang L."/>
            <person name="Zhu T."/>
            <person name="Rodriguez J.C."/>
            <person name="Deal K.R."/>
            <person name="Dubcovsky J."/>
            <person name="McGuire P.E."/>
            <person name="Lux T."/>
            <person name="Spannagl M."/>
            <person name="Mayer K.F.X."/>
            <person name="Baldrich P."/>
            <person name="Meyers B.C."/>
            <person name="Huo N."/>
            <person name="Gu Y.Q."/>
            <person name="Zhou H."/>
            <person name="Devos K.M."/>
            <person name="Bennetzen J.L."/>
            <person name="Unver T."/>
            <person name="Budak H."/>
            <person name="Gulick P.J."/>
            <person name="Galiba G."/>
            <person name="Kalapos B."/>
            <person name="Nelson D.R."/>
            <person name="Li P."/>
            <person name="You F.M."/>
            <person name="Luo M.C."/>
            <person name="Dvorak J."/>
        </authorList>
    </citation>
    <scope>NUCLEOTIDE SEQUENCE [LARGE SCALE GENOMIC DNA]</scope>
    <source>
        <strain evidence="2">cv. AL8/78</strain>
    </source>
</reference>
<sequence>MAKWWRSMRCGSITGRRTAAKHRSGAEAAAGRRDSSPPTPELSTGKTNPQAPGWNKRTRVGLAGRTRMKLVPAKSSVEARHRGGSLHLWLHAHMWWLNLRLAAVVEVVVSPVSLLKGSRRLRQPCASQLRQMGAYIFPDAFVEASSGARGEGDHLVEVVRARDRWRHFLRLRGRKVNL</sequence>
<accession>A0A453KM11</accession>
<dbReference type="Gramene" id="AET5Gv20453200.10">
    <property type="protein sequence ID" value="AET5Gv20453200.10"/>
    <property type="gene ID" value="AET5Gv20453200"/>
</dbReference>
<reference evidence="3" key="2">
    <citation type="journal article" date="2017" name="Nat. Plants">
        <title>The Aegilops tauschii genome reveals multiple impacts of transposons.</title>
        <authorList>
            <person name="Zhao G."/>
            <person name="Zou C."/>
            <person name="Li K."/>
            <person name="Wang K."/>
            <person name="Li T."/>
            <person name="Gao L."/>
            <person name="Zhang X."/>
            <person name="Wang H."/>
            <person name="Yang Z."/>
            <person name="Liu X."/>
            <person name="Jiang W."/>
            <person name="Mao L."/>
            <person name="Kong X."/>
            <person name="Jiao Y."/>
            <person name="Jia J."/>
        </authorList>
    </citation>
    <scope>NUCLEOTIDE SEQUENCE [LARGE SCALE GENOMIC DNA]</scope>
    <source>
        <strain evidence="3">cv. AL8/78</strain>
    </source>
</reference>
<proteinExistence type="predicted"/>
<organism evidence="2 3">
    <name type="scientific">Aegilops tauschii subsp. strangulata</name>
    <name type="common">Goatgrass</name>
    <dbReference type="NCBI Taxonomy" id="200361"/>
    <lineage>
        <taxon>Eukaryota</taxon>
        <taxon>Viridiplantae</taxon>
        <taxon>Streptophyta</taxon>
        <taxon>Embryophyta</taxon>
        <taxon>Tracheophyta</taxon>
        <taxon>Spermatophyta</taxon>
        <taxon>Magnoliopsida</taxon>
        <taxon>Liliopsida</taxon>
        <taxon>Poales</taxon>
        <taxon>Poaceae</taxon>
        <taxon>BOP clade</taxon>
        <taxon>Pooideae</taxon>
        <taxon>Triticodae</taxon>
        <taxon>Triticeae</taxon>
        <taxon>Triticinae</taxon>
        <taxon>Aegilops</taxon>
    </lineage>
</organism>
<name>A0A453KM11_AEGTS</name>
<protein>
    <submittedName>
        <fullName evidence="2">Uncharacterized protein</fullName>
    </submittedName>
</protein>
<reference evidence="3" key="1">
    <citation type="journal article" date="2014" name="Science">
        <title>Ancient hybridizations among the ancestral genomes of bread wheat.</title>
        <authorList>
            <consortium name="International Wheat Genome Sequencing Consortium,"/>
            <person name="Marcussen T."/>
            <person name="Sandve S.R."/>
            <person name="Heier L."/>
            <person name="Spannagl M."/>
            <person name="Pfeifer M."/>
            <person name="Jakobsen K.S."/>
            <person name="Wulff B.B."/>
            <person name="Steuernagel B."/>
            <person name="Mayer K.F."/>
            <person name="Olsen O.A."/>
        </authorList>
    </citation>
    <scope>NUCLEOTIDE SEQUENCE [LARGE SCALE GENOMIC DNA]</scope>
    <source>
        <strain evidence="3">cv. AL8/78</strain>
    </source>
</reference>
<reference evidence="2" key="4">
    <citation type="submission" date="2019-03" db="UniProtKB">
        <authorList>
            <consortium name="EnsemblPlants"/>
        </authorList>
    </citation>
    <scope>IDENTIFICATION</scope>
</reference>
<evidence type="ECO:0000313" key="3">
    <source>
        <dbReference type="Proteomes" id="UP000015105"/>
    </source>
</evidence>
<evidence type="ECO:0000256" key="1">
    <source>
        <dbReference type="SAM" id="MobiDB-lite"/>
    </source>
</evidence>
<dbReference type="Proteomes" id="UP000015105">
    <property type="component" value="Chromosome 5D"/>
</dbReference>
<feature type="region of interest" description="Disordered" evidence="1">
    <location>
        <begin position="15"/>
        <end position="57"/>
    </location>
</feature>
<evidence type="ECO:0000313" key="2">
    <source>
        <dbReference type="EnsemblPlants" id="AET5Gv20453200.10"/>
    </source>
</evidence>
<feature type="compositionally biased region" description="Polar residues" evidence="1">
    <location>
        <begin position="41"/>
        <end position="50"/>
    </location>
</feature>